<evidence type="ECO:0000313" key="2">
    <source>
        <dbReference type="EMBL" id="USW58749.1"/>
    </source>
</evidence>
<dbReference type="OrthoDB" id="5577218at2759"/>
<name>A0A9Q9B0Q7_9PEZI</name>
<dbReference type="GO" id="GO:0097038">
    <property type="term" value="C:perinuclear endoplasmic reticulum"/>
    <property type="evidence" value="ECO:0007669"/>
    <property type="project" value="TreeGrafter"/>
</dbReference>
<gene>
    <name evidence="2" type="ORF">Slin15195_G120680</name>
</gene>
<feature type="transmembrane region" description="Helical" evidence="1">
    <location>
        <begin position="32"/>
        <end position="51"/>
    </location>
</feature>
<evidence type="ECO:0000313" key="3">
    <source>
        <dbReference type="Proteomes" id="UP001056384"/>
    </source>
</evidence>
<reference evidence="2" key="1">
    <citation type="submission" date="2022-06" db="EMBL/GenBank/DDBJ databases">
        <title>Complete genome sequences of two strains of the flax pathogen Septoria linicola.</title>
        <authorList>
            <person name="Lapalu N."/>
            <person name="Simon A."/>
            <person name="Demenou B."/>
            <person name="Paumier D."/>
            <person name="Guillot M.-P."/>
            <person name="Gout L."/>
            <person name="Valade R."/>
        </authorList>
    </citation>
    <scope>NUCLEOTIDE SEQUENCE</scope>
    <source>
        <strain evidence="2">SE15195</strain>
    </source>
</reference>
<keyword evidence="1" id="KW-0472">Membrane</keyword>
<keyword evidence="1" id="KW-0812">Transmembrane</keyword>
<dbReference type="Pfam" id="PF08426">
    <property type="entry name" value="ICE2"/>
    <property type="match status" value="1"/>
</dbReference>
<dbReference type="AlphaFoldDB" id="A0A9Q9B0Q7"/>
<protein>
    <recommendedName>
        <fullName evidence="4">ER membrane protein</fullName>
    </recommendedName>
</protein>
<dbReference type="EMBL" id="CP099428">
    <property type="protein sequence ID" value="USW58749.1"/>
    <property type="molecule type" value="Genomic_DNA"/>
</dbReference>
<feature type="transmembrane region" description="Helical" evidence="1">
    <location>
        <begin position="301"/>
        <end position="324"/>
    </location>
</feature>
<feature type="transmembrane region" description="Helical" evidence="1">
    <location>
        <begin position="63"/>
        <end position="82"/>
    </location>
</feature>
<evidence type="ECO:0000256" key="1">
    <source>
        <dbReference type="SAM" id="Phobius"/>
    </source>
</evidence>
<proteinExistence type="predicted"/>
<dbReference type="Proteomes" id="UP001056384">
    <property type="component" value="Chromosome 11"/>
</dbReference>
<accession>A0A9Q9B0Q7</accession>
<dbReference type="GO" id="GO:0032541">
    <property type="term" value="C:cortical endoplasmic reticulum"/>
    <property type="evidence" value="ECO:0007669"/>
    <property type="project" value="TreeGrafter"/>
</dbReference>
<dbReference type="InterPro" id="IPR013635">
    <property type="entry name" value="Ice2"/>
</dbReference>
<dbReference type="PANTHER" id="PTHR31726:SF2">
    <property type="entry name" value="PROTEIN ICE2"/>
    <property type="match status" value="1"/>
</dbReference>
<feature type="transmembrane region" description="Helical" evidence="1">
    <location>
        <begin position="233"/>
        <end position="251"/>
    </location>
</feature>
<feature type="transmembrane region" description="Helical" evidence="1">
    <location>
        <begin position="142"/>
        <end position="166"/>
    </location>
</feature>
<feature type="transmembrane region" description="Helical" evidence="1">
    <location>
        <begin position="175"/>
        <end position="195"/>
    </location>
</feature>
<dbReference type="PANTHER" id="PTHR31726">
    <property type="entry name" value="PROTEIN ICE2"/>
    <property type="match status" value="1"/>
</dbReference>
<dbReference type="GO" id="GO:0005789">
    <property type="term" value="C:endoplasmic reticulum membrane"/>
    <property type="evidence" value="ECO:0007669"/>
    <property type="project" value="TreeGrafter"/>
</dbReference>
<organism evidence="2 3">
    <name type="scientific">Septoria linicola</name>
    <dbReference type="NCBI Taxonomy" id="215465"/>
    <lineage>
        <taxon>Eukaryota</taxon>
        <taxon>Fungi</taxon>
        <taxon>Dikarya</taxon>
        <taxon>Ascomycota</taxon>
        <taxon>Pezizomycotina</taxon>
        <taxon>Dothideomycetes</taxon>
        <taxon>Dothideomycetidae</taxon>
        <taxon>Mycosphaerellales</taxon>
        <taxon>Mycosphaerellaceae</taxon>
        <taxon>Septoria</taxon>
    </lineage>
</organism>
<keyword evidence="1" id="KW-1133">Transmembrane helix</keyword>
<dbReference type="GO" id="GO:0000921">
    <property type="term" value="P:septin ring assembly"/>
    <property type="evidence" value="ECO:0007669"/>
    <property type="project" value="TreeGrafter"/>
</dbReference>
<sequence>MILRFIGSSLFLAAIVFTIPLAFDVGGRTCGLAFSLSLAMYYFVLSTLRLATPEKSTWRKAGVAAVASLQPLMIGGLLIWSLNKFSVESGDEANWVSRAFYNATKPLHQSTSFKEWVFGREGLLQNALIGGWDKLLRYSMPVFQLVEGFCSLLVIQAAGQVTRYLVNNDDGGDRWMLGLLIPSGSIIASSCYFIWRMSTFPGLDSQDAVLIGIAITCAVFLCAWGIGSGRGNIVESSLLFAYITLCIYQIFTDYQPSHPLPDSPLPNDVNEFPPLPPVLMASFSTITQALSSLPANIHNGFGFMLAAVQTVTPSVIISLIYRLIVLYAAARIIPAVRESGARALSQDPSFEDSEGVHGLMGFLTYYSPSILIAVYTSLLMQHFATASADHPGEWWTSQGGEGGGNISRWANLAGTMALYAVELYLGKDQDDGLHWKLD</sequence>
<evidence type="ECO:0008006" key="4">
    <source>
        <dbReference type="Google" id="ProtNLM"/>
    </source>
</evidence>
<keyword evidence="3" id="KW-1185">Reference proteome</keyword>
<feature type="transmembrane region" description="Helical" evidence="1">
    <location>
        <begin position="207"/>
        <end position="226"/>
    </location>
</feature>
<dbReference type="GO" id="GO:0048309">
    <property type="term" value="P:endoplasmic reticulum inheritance"/>
    <property type="evidence" value="ECO:0007669"/>
    <property type="project" value="TreeGrafter"/>
</dbReference>